<dbReference type="Pfam" id="PF13797">
    <property type="entry name" value="Post_transc_reg"/>
    <property type="match status" value="1"/>
</dbReference>
<evidence type="ECO:0000313" key="1">
    <source>
        <dbReference type="EMBL" id="MDN7245857.1"/>
    </source>
</evidence>
<comment type="caution">
    <text evidence="1">The sequence shown here is derived from an EMBL/GenBank/DDBJ whole genome shotgun (WGS) entry which is preliminary data.</text>
</comment>
<organism evidence="1 2">
    <name type="scientific">Planococcus shenhongbingii</name>
    <dbReference type="NCBI Taxonomy" id="3058398"/>
    <lineage>
        <taxon>Bacteria</taxon>
        <taxon>Bacillati</taxon>
        <taxon>Bacillota</taxon>
        <taxon>Bacilli</taxon>
        <taxon>Bacillales</taxon>
        <taxon>Caryophanaceae</taxon>
        <taxon>Planococcus</taxon>
    </lineage>
</organism>
<reference evidence="1 2" key="1">
    <citation type="submission" date="2023-07" db="EMBL/GenBank/DDBJ databases">
        <title>Novel species in genus Planococcus.</title>
        <authorList>
            <person name="Ning S."/>
        </authorList>
    </citation>
    <scope>NUCLEOTIDE SEQUENCE [LARGE SCALE GENOMIC DNA]</scope>
    <source>
        <strain evidence="1 2">N017</strain>
    </source>
</reference>
<dbReference type="Proteomes" id="UP001172142">
    <property type="component" value="Unassembled WGS sequence"/>
</dbReference>
<accession>A0ABT8NDU8</accession>
<keyword evidence="2" id="KW-1185">Reference proteome</keyword>
<evidence type="ECO:0000313" key="2">
    <source>
        <dbReference type="Proteomes" id="UP001172142"/>
    </source>
</evidence>
<proteinExistence type="predicted"/>
<sequence>MLNFTDQYDIVLPALESKCAEFHYLQYDTVTPEELWQYCIKKKWKKKNIGEMRLHEMVNEIMEMTASEFVAFHQIEGLRGANFFSEGNLAELEQLLRPTPKKPTSI</sequence>
<dbReference type="EMBL" id="JAUJWU010000002">
    <property type="protein sequence ID" value="MDN7245857.1"/>
    <property type="molecule type" value="Genomic_DNA"/>
</dbReference>
<gene>
    <name evidence="1" type="ORF">QWY13_10105</name>
</gene>
<name>A0ABT8NDU8_9BACL</name>
<dbReference type="InterPro" id="IPR025716">
    <property type="entry name" value="Post-transcriptional_regulator"/>
</dbReference>
<protein>
    <submittedName>
        <fullName evidence="1">Post-transcriptional regulator</fullName>
    </submittedName>
</protein>
<dbReference type="RefSeq" id="WP_301856455.1">
    <property type="nucleotide sequence ID" value="NZ_JAUJWU010000002.1"/>
</dbReference>